<evidence type="ECO:0000313" key="2">
    <source>
        <dbReference type="EMBL" id="KAA0677791.1"/>
    </source>
</evidence>
<keyword evidence="3" id="KW-1185">Reference proteome</keyword>
<reference evidence="2 3" key="1">
    <citation type="submission" date="2018-07" db="EMBL/GenBank/DDBJ databases">
        <title>Genome sequence of Azospirillum sp. ATCC 49961.</title>
        <authorList>
            <person name="Sant'Anna F.H."/>
            <person name="Baldani J.I."/>
            <person name="Zilli J.E."/>
            <person name="Reis V.M."/>
            <person name="Hartmann A."/>
            <person name="Cruz L."/>
            <person name="de Souza E.M."/>
            <person name="de Oliveira Pedrosa F."/>
            <person name="Passaglia L.M.P."/>
        </authorList>
    </citation>
    <scope>NUCLEOTIDE SEQUENCE [LARGE SCALE GENOMIC DNA]</scope>
    <source>
        <strain evidence="2 3">ATCC 49961</strain>
    </source>
</reference>
<evidence type="ECO:0000313" key="3">
    <source>
        <dbReference type="Proteomes" id="UP000480854"/>
    </source>
</evidence>
<feature type="region of interest" description="Disordered" evidence="1">
    <location>
        <begin position="66"/>
        <end position="86"/>
    </location>
</feature>
<gene>
    <name evidence="2" type="ORF">DS843_21975</name>
</gene>
<feature type="compositionally biased region" description="Basic and acidic residues" evidence="1">
    <location>
        <begin position="76"/>
        <end position="85"/>
    </location>
</feature>
<evidence type="ECO:0000256" key="1">
    <source>
        <dbReference type="SAM" id="MobiDB-lite"/>
    </source>
</evidence>
<organism evidence="2 3">
    <name type="scientific">Roseomonas genomospecies 6</name>
    <dbReference type="NCBI Taxonomy" id="214106"/>
    <lineage>
        <taxon>Bacteria</taxon>
        <taxon>Pseudomonadati</taxon>
        <taxon>Pseudomonadota</taxon>
        <taxon>Alphaproteobacteria</taxon>
        <taxon>Acetobacterales</taxon>
        <taxon>Roseomonadaceae</taxon>
        <taxon>Roseomonas</taxon>
    </lineage>
</organism>
<name>A0A9W7KQM7_9PROT</name>
<dbReference type="AlphaFoldDB" id="A0A9W7KQM7"/>
<dbReference type="Proteomes" id="UP000480854">
    <property type="component" value="Unassembled WGS sequence"/>
</dbReference>
<feature type="compositionally biased region" description="Basic residues" evidence="1">
    <location>
        <begin position="66"/>
        <end position="75"/>
    </location>
</feature>
<dbReference type="EMBL" id="QOKW01000021">
    <property type="protein sequence ID" value="KAA0677791.1"/>
    <property type="molecule type" value="Genomic_DNA"/>
</dbReference>
<comment type="caution">
    <text evidence="2">The sequence shown here is derived from an EMBL/GenBank/DDBJ whole genome shotgun (WGS) entry which is preliminary data.</text>
</comment>
<sequence>MTEIVEELNRQDYRHRVIGSVRRNFPELFSSPFADLERDLDIFVKGLGPSGINIHTAKAAVLDAQKHRKLRKKERDRREAERASERPAGWQTFTIVESEREAARVALMAWLTPADTPFKRQHQHRVDELTLLWCAWTLTSRRLGRAPKQREFGETLKEIGGAEFVKSRSAEQNRFEKMRDTLTAPGGPWNV</sequence>
<accession>A0A9W7KQM7</accession>
<protein>
    <submittedName>
        <fullName evidence="2">Uncharacterized protein</fullName>
    </submittedName>
</protein>
<proteinExistence type="predicted"/>